<feature type="compositionally biased region" description="Basic and acidic residues" evidence="7">
    <location>
        <begin position="34"/>
        <end position="46"/>
    </location>
</feature>
<dbReference type="AlphaFoldDB" id="A0A2D3V535"/>
<evidence type="ECO:0000256" key="5">
    <source>
        <dbReference type="ARBA" id="ARBA00023180"/>
    </source>
</evidence>
<evidence type="ECO:0000256" key="7">
    <source>
        <dbReference type="SAM" id="MobiDB-lite"/>
    </source>
</evidence>
<keyword evidence="4 6" id="KW-0378">Hydrolase</keyword>
<dbReference type="Pfam" id="PF00450">
    <property type="entry name" value="Peptidase_S10"/>
    <property type="match status" value="1"/>
</dbReference>
<dbReference type="PRINTS" id="PR00724">
    <property type="entry name" value="CRBOXYPTASEC"/>
</dbReference>
<evidence type="ECO:0000256" key="4">
    <source>
        <dbReference type="ARBA" id="ARBA00022801"/>
    </source>
</evidence>
<organism evidence="8 9">
    <name type="scientific">Ramularia collo-cygni</name>
    <dbReference type="NCBI Taxonomy" id="112498"/>
    <lineage>
        <taxon>Eukaryota</taxon>
        <taxon>Fungi</taxon>
        <taxon>Dikarya</taxon>
        <taxon>Ascomycota</taxon>
        <taxon>Pezizomycotina</taxon>
        <taxon>Dothideomycetes</taxon>
        <taxon>Dothideomycetidae</taxon>
        <taxon>Mycosphaerellales</taxon>
        <taxon>Mycosphaerellaceae</taxon>
        <taxon>Ramularia</taxon>
    </lineage>
</organism>
<evidence type="ECO:0000256" key="1">
    <source>
        <dbReference type="ARBA" id="ARBA00009431"/>
    </source>
</evidence>
<dbReference type="PROSITE" id="PS00131">
    <property type="entry name" value="CARBOXYPEPT_SER_SER"/>
    <property type="match status" value="1"/>
</dbReference>
<proteinExistence type="inferred from homology"/>
<dbReference type="Gene3D" id="3.40.50.1820">
    <property type="entry name" value="alpha/beta hydrolase"/>
    <property type="match status" value="1"/>
</dbReference>
<dbReference type="InterPro" id="IPR029058">
    <property type="entry name" value="AB_hydrolase_fold"/>
</dbReference>
<keyword evidence="3 6" id="KW-0645">Protease</keyword>
<accession>A0A2D3V535</accession>
<evidence type="ECO:0000313" key="8">
    <source>
        <dbReference type="EMBL" id="CZT17624.1"/>
    </source>
</evidence>
<protein>
    <recommendedName>
        <fullName evidence="6">Carboxypeptidase</fullName>
        <ecNumber evidence="6">3.4.16.-</ecNumber>
    </recommendedName>
</protein>
<dbReference type="EC" id="3.4.16.-" evidence="6"/>
<evidence type="ECO:0000313" key="9">
    <source>
        <dbReference type="Proteomes" id="UP000225277"/>
    </source>
</evidence>
<feature type="chain" id="PRO_5013428565" description="Carboxypeptidase" evidence="6">
    <location>
        <begin position="19"/>
        <end position="538"/>
    </location>
</feature>
<keyword evidence="6" id="KW-0732">Signal</keyword>
<dbReference type="GeneID" id="35598662"/>
<sequence length="538" mass="59948">MALSSALLFLSYFLPADASIASRHAAKHKQAITKRQERQQPSRDSTDNYLNNKTQPYWVNGSALPEVAFNIGESYSGLLPVDETKEFFFWFVPSTNPAASNEITLWLNGGPGCSSLDGFFHENGPVIWQAGTYRPVPNTWSWSNLTNMVFVEQPVGTGFSQGTPNATNEKDVADQFLPFWKNFMDLFDLHNRKVYITGESYAGQYCPYIAAAMIEKNDTTYFDVDGLMVYDPSIQPHVSIESSALAFVESHKIDFPFNDTFNAFIQNRSEACGYNAYLENGLQFPPKGPFNNPPGVNYTDNYATEDCQVFDPILDAINLINPCFDIYQVGQMCPLLWDSLGFPSTFYLPIGFDQPYFNRTDVKKAIHAPENTDWKICADNPVFIGDDGDTSPESGLTGGPLQKVIEKTNNVIVGHGDLDMVLIANGTLLTLNNLTFNGMQGFSQPPTEPFYVPYHDDPVEGSIAGAGVYGGYVTERGLTFVVIMFSGHEVPEYQPSAGYRHLEFLLRRIGSLKEVSPFTTQPHVVQPNVTLGRGTWWK</sequence>
<dbReference type="RefSeq" id="XP_023624515.1">
    <property type="nucleotide sequence ID" value="XM_023768747.1"/>
</dbReference>
<dbReference type="SUPFAM" id="SSF53474">
    <property type="entry name" value="alpha/beta-Hydrolases"/>
    <property type="match status" value="1"/>
</dbReference>
<name>A0A2D3V535_9PEZI</name>
<feature type="signal peptide" evidence="6">
    <location>
        <begin position="1"/>
        <end position="18"/>
    </location>
</feature>
<gene>
    <name evidence="8" type="ORF">RCC_03461</name>
</gene>
<dbReference type="PANTHER" id="PTHR11802:SF479">
    <property type="entry name" value="CARBOXYPEPTIDASE"/>
    <property type="match status" value="1"/>
</dbReference>
<keyword evidence="2 6" id="KW-0121">Carboxypeptidase</keyword>
<evidence type="ECO:0000256" key="6">
    <source>
        <dbReference type="RuleBase" id="RU361156"/>
    </source>
</evidence>
<dbReference type="EMBL" id="FJUY01000004">
    <property type="protein sequence ID" value="CZT17624.1"/>
    <property type="molecule type" value="Genomic_DNA"/>
</dbReference>
<dbReference type="GO" id="GO:0004185">
    <property type="term" value="F:serine-type carboxypeptidase activity"/>
    <property type="evidence" value="ECO:0007669"/>
    <property type="project" value="UniProtKB-UniRule"/>
</dbReference>
<comment type="similarity">
    <text evidence="1 6">Belongs to the peptidase S10 family.</text>
</comment>
<evidence type="ECO:0000256" key="2">
    <source>
        <dbReference type="ARBA" id="ARBA00022645"/>
    </source>
</evidence>
<feature type="region of interest" description="Disordered" evidence="7">
    <location>
        <begin position="32"/>
        <end position="51"/>
    </location>
</feature>
<dbReference type="InterPro" id="IPR001563">
    <property type="entry name" value="Peptidase_S10"/>
</dbReference>
<keyword evidence="9" id="KW-1185">Reference proteome</keyword>
<dbReference type="InterPro" id="IPR018202">
    <property type="entry name" value="Ser_caboxypep_ser_AS"/>
</dbReference>
<keyword evidence="5" id="KW-0325">Glycoprotein</keyword>
<dbReference type="OrthoDB" id="443318at2759"/>
<evidence type="ECO:0000256" key="3">
    <source>
        <dbReference type="ARBA" id="ARBA00022670"/>
    </source>
</evidence>
<dbReference type="Proteomes" id="UP000225277">
    <property type="component" value="Unassembled WGS sequence"/>
</dbReference>
<reference evidence="8 9" key="1">
    <citation type="submission" date="2016-03" db="EMBL/GenBank/DDBJ databases">
        <authorList>
            <person name="Ploux O."/>
        </authorList>
    </citation>
    <scope>NUCLEOTIDE SEQUENCE [LARGE SCALE GENOMIC DNA]</scope>
    <source>
        <strain evidence="8 9">URUG2</strain>
    </source>
</reference>
<dbReference type="PANTHER" id="PTHR11802">
    <property type="entry name" value="SERINE PROTEASE FAMILY S10 SERINE CARBOXYPEPTIDASE"/>
    <property type="match status" value="1"/>
</dbReference>
<dbReference type="GO" id="GO:0006508">
    <property type="term" value="P:proteolysis"/>
    <property type="evidence" value="ECO:0007669"/>
    <property type="project" value="UniProtKB-KW"/>
</dbReference>